<dbReference type="InterPro" id="IPR000485">
    <property type="entry name" value="AsnC-type_HTH_dom"/>
</dbReference>
<dbReference type="PROSITE" id="PS00519">
    <property type="entry name" value="HTH_ASNC_1"/>
    <property type="match status" value="1"/>
</dbReference>
<evidence type="ECO:0000256" key="2">
    <source>
        <dbReference type="ARBA" id="ARBA00023125"/>
    </source>
</evidence>
<dbReference type="SUPFAM" id="SSF54909">
    <property type="entry name" value="Dimeric alpha+beta barrel"/>
    <property type="match status" value="1"/>
</dbReference>
<gene>
    <name evidence="5" type="ORF">D4Z93_07960</name>
</gene>
<dbReference type="KEGG" id="cfer:D4Z93_07960"/>
<dbReference type="SMART" id="SM00344">
    <property type="entry name" value="HTH_ASNC"/>
    <property type="match status" value="1"/>
</dbReference>
<dbReference type="Gene3D" id="1.10.10.10">
    <property type="entry name" value="Winged helix-like DNA-binding domain superfamily/Winged helix DNA-binding domain"/>
    <property type="match status" value="1"/>
</dbReference>
<keyword evidence="3" id="KW-0804">Transcription</keyword>
<dbReference type="PRINTS" id="PR00033">
    <property type="entry name" value="HTHASNC"/>
</dbReference>
<keyword evidence="6" id="KW-1185">Reference proteome</keyword>
<reference evidence="5 6" key="1">
    <citation type="journal article" date="2019" name="Int. J. Syst. Evol. Microbiol.">
        <title>Clostridium fermenticellae sp. nov., isolated from the mud in a fermentation cellar for the production of the Chinese liquor, baijiu.</title>
        <authorList>
            <person name="Xu P.X."/>
            <person name="Chai L.J."/>
            <person name="Qiu T."/>
            <person name="Zhang X.J."/>
            <person name="Lu Z.M."/>
            <person name="Xiao C."/>
            <person name="Wang S.T."/>
            <person name="Shen C.H."/>
            <person name="Shi J.S."/>
            <person name="Xu Z.H."/>
        </authorList>
    </citation>
    <scope>NUCLEOTIDE SEQUENCE [LARGE SCALE GENOMIC DNA]</scope>
    <source>
        <strain evidence="5 6">JN500901</strain>
    </source>
</reference>
<dbReference type="Proteomes" id="UP000266301">
    <property type="component" value="Chromosome"/>
</dbReference>
<dbReference type="AlphaFoldDB" id="A0A386H432"/>
<keyword evidence="2" id="KW-0238">DNA-binding</keyword>
<dbReference type="Gene3D" id="3.30.70.920">
    <property type="match status" value="1"/>
</dbReference>
<sequence>MDSIDLKLIILLQENSRISITDLSKKVNLSRPSVQERITKMVDKGIIEGFTVIVNPKKIGRKIVFFIEISNLNIPHTKFVKIVSEKEAITEIHAVTGQANYIMKASTANIDEMNELLEELMGYGKVVTSIILNSPLRRNILYPGCQKKIAIVKDESKM</sequence>
<dbReference type="PANTHER" id="PTHR30154:SF53">
    <property type="entry name" value="HTH-TYPE TRANSCRIPTIONAL REGULATOR LRPC"/>
    <property type="match status" value="1"/>
</dbReference>
<dbReference type="SUPFAM" id="SSF46785">
    <property type="entry name" value="Winged helix' DNA-binding domain"/>
    <property type="match status" value="1"/>
</dbReference>
<dbReference type="GO" id="GO:0043200">
    <property type="term" value="P:response to amino acid"/>
    <property type="evidence" value="ECO:0007669"/>
    <property type="project" value="TreeGrafter"/>
</dbReference>
<dbReference type="InterPro" id="IPR011008">
    <property type="entry name" value="Dimeric_a/b-barrel"/>
</dbReference>
<dbReference type="PROSITE" id="PS50956">
    <property type="entry name" value="HTH_ASNC_2"/>
    <property type="match status" value="1"/>
</dbReference>
<evidence type="ECO:0000256" key="3">
    <source>
        <dbReference type="ARBA" id="ARBA00023163"/>
    </source>
</evidence>
<protein>
    <submittedName>
        <fullName evidence="5">Lrp/AsnC family transcriptional regulator</fullName>
    </submittedName>
</protein>
<keyword evidence="1" id="KW-0805">Transcription regulation</keyword>
<dbReference type="InterPro" id="IPR011991">
    <property type="entry name" value="ArsR-like_HTH"/>
</dbReference>
<feature type="domain" description="HTH asnC-type" evidence="4">
    <location>
        <begin position="1"/>
        <end position="62"/>
    </location>
</feature>
<dbReference type="PANTHER" id="PTHR30154">
    <property type="entry name" value="LEUCINE-RESPONSIVE REGULATORY PROTEIN"/>
    <property type="match status" value="1"/>
</dbReference>
<organism evidence="5 6">
    <name type="scientific">Clostridium fermenticellae</name>
    <dbReference type="NCBI Taxonomy" id="2068654"/>
    <lineage>
        <taxon>Bacteria</taxon>
        <taxon>Bacillati</taxon>
        <taxon>Bacillota</taxon>
        <taxon>Clostridia</taxon>
        <taxon>Eubacteriales</taxon>
        <taxon>Clostridiaceae</taxon>
        <taxon>Clostridium</taxon>
    </lineage>
</organism>
<evidence type="ECO:0000256" key="1">
    <source>
        <dbReference type="ARBA" id="ARBA00023015"/>
    </source>
</evidence>
<dbReference type="InterPro" id="IPR019885">
    <property type="entry name" value="Tscrpt_reg_HTH_AsnC-type_CS"/>
</dbReference>
<accession>A0A386H432</accession>
<dbReference type="OrthoDB" id="66249at2"/>
<evidence type="ECO:0000259" key="4">
    <source>
        <dbReference type="PROSITE" id="PS50956"/>
    </source>
</evidence>
<dbReference type="GO" id="GO:0043565">
    <property type="term" value="F:sequence-specific DNA binding"/>
    <property type="evidence" value="ECO:0007669"/>
    <property type="project" value="InterPro"/>
</dbReference>
<evidence type="ECO:0000313" key="6">
    <source>
        <dbReference type="Proteomes" id="UP000266301"/>
    </source>
</evidence>
<dbReference type="GO" id="GO:0005829">
    <property type="term" value="C:cytosol"/>
    <property type="evidence" value="ECO:0007669"/>
    <property type="project" value="TreeGrafter"/>
</dbReference>
<dbReference type="InterPro" id="IPR036388">
    <property type="entry name" value="WH-like_DNA-bd_sf"/>
</dbReference>
<dbReference type="EMBL" id="CP032416">
    <property type="protein sequence ID" value="AYD40462.1"/>
    <property type="molecule type" value="Genomic_DNA"/>
</dbReference>
<dbReference type="Pfam" id="PF01037">
    <property type="entry name" value="AsnC_trans_reg"/>
    <property type="match status" value="1"/>
</dbReference>
<dbReference type="InterPro" id="IPR019888">
    <property type="entry name" value="Tscrpt_reg_AsnC-like"/>
</dbReference>
<dbReference type="CDD" id="cd00090">
    <property type="entry name" value="HTH_ARSR"/>
    <property type="match status" value="1"/>
</dbReference>
<evidence type="ECO:0000313" key="5">
    <source>
        <dbReference type="EMBL" id="AYD40462.1"/>
    </source>
</evidence>
<proteinExistence type="predicted"/>
<dbReference type="InterPro" id="IPR036390">
    <property type="entry name" value="WH_DNA-bd_sf"/>
</dbReference>
<dbReference type="RefSeq" id="WP_119972239.1">
    <property type="nucleotide sequence ID" value="NZ_CP032416.1"/>
</dbReference>
<dbReference type="Pfam" id="PF13412">
    <property type="entry name" value="HTH_24"/>
    <property type="match status" value="1"/>
</dbReference>
<dbReference type="InterPro" id="IPR019887">
    <property type="entry name" value="Tscrpt_reg_AsnC/Lrp_C"/>
</dbReference>
<name>A0A386H432_9CLOT</name>